<proteinExistence type="predicted"/>
<organism evidence="2 3">
    <name type="scientific">Pseudomonas laurentiana</name>
    <dbReference type="NCBI Taxonomy" id="2364649"/>
    <lineage>
        <taxon>Bacteria</taxon>
        <taxon>Pseudomonadati</taxon>
        <taxon>Pseudomonadota</taxon>
        <taxon>Gammaproteobacteria</taxon>
        <taxon>Pseudomonadales</taxon>
        <taxon>Pseudomonadaceae</taxon>
        <taxon>Pseudomonas</taxon>
    </lineage>
</organism>
<keyword evidence="1" id="KW-1133">Transmembrane helix</keyword>
<feature type="transmembrane region" description="Helical" evidence="1">
    <location>
        <begin position="46"/>
        <end position="64"/>
    </location>
</feature>
<feature type="transmembrane region" description="Helical" evidence="1">
    <location>
        <begin position="71"/>
        <end position="87"/>
    </location>
</feature>
<keyword evidence="1" id="KW-0472">Membrane</keyword>
<feature type="transmembrane region" description="Helical" evidence="1">
    <location>
        <begin position="7"/>
        <end position="26"/>
    </location>
</feature>
<reference evidence="2 3" key="1">
    <citation type="submission" date="2020-02" db="EMBL/GenBank/DDBJ databases">
        <title>Broccoli isolated Pseudomonas sp.</title>
        <authorList>
            <person name="Fujikawa T."/>
            <person name="Sawada H."/>
        </authorList>
    </citation>
    <scope>NUCLEOTIDE SEQUENCE [LARGE SCALE GENOMIC DNA]</scope>
    <source>
        <strain evidence="2 3">JCM 32154</strain>
    </source>
</reference>
<dbReference type="Proteomes" id="UP000471751">
    <property type="component" value="Unassembled WGS sequence"/>
</dbReference>
<dbReference type="RefSeq" id="WP_163931729.1">
    <property type="nucleotide sequence ID" value="NZ_BMQU01000001.1"/>
</dbReference>
<evidence type="ECO:0000256" key="1">
    <source>
        <dbReference type="SAM" id="Phobius"/>
    </source>
</evidence>
<evidence type="ECO:0000313" key="2">
    <source>
        <dbReference type="EMBL" id="NES08690.1"/>
    </source>
</evidence>
<feature type="transmembrane region" description="Helical" evidence="1">
    <location>
        <begin position="93"/>
        <end position="114"/>
    </location>
</feature>
<name>A0A6I5RLN8_9PSED</name>
<gene>
    <name evidence="2" type="ORF">G3O07_01425</name>
</gene>
<comment type="caution">
    <text evidence="2">The sequence shown here is derived from an EMBL/GenBank/DDBJ whole genome shotgun (WGS) entry which is preliminary data.</text>
</comment>
<keyword evidence="1" id="KW-0812">Transmembrane</keyword>
<dbReference type="AlphaFoldDB" id="A0A6I5RLN8"/>
<evidence type="ECO:0000313" key="3">
    <source>
        <dbReference type="Proteomes" id="UP000471751"/>
    </source>
</evidence>
<protein>
    <submittedName>
        <fullName evidence="2">Uncharacterized protein</fullName>
    </submittedName>
</protein>
<accession>A0A6I5RLN8</accession>
<sequence length="134" mass="14922">MIRWLKVVLIYGLACFLFLLLNDYGVTLYKQRYGGFTARGVVSGSIVWLVFYTLIVFSTVIALLPRWKIKVLLNAAMVALILYWLLPEHPVRAGFFSCLAGGVTLLAIGLEQLFARPRSSAARQNIDVAGQVNT</sequence>
<keyword evidence="3" id="KW-1185">Reference proteome</keyword>
<dbReference type="EMBL" id="JAAHBT010000011">
    <property type="protein sequence ID" value="NES08690.1"/>
    <property type="molecule type" value="Genomic_DNA"/>
</dbReference>